<reference evidence="3" key="1">
    <citation type="journal article" date="2019" name="Int. J. Syst. Evol. Microbiol.">
        <title>The Global Catalogue of Microorganisms (GCM) 10K type strain sequencing project: providing services to taxonomists for standard genome sequencing and annotation.</title>
        <authorList>
            <consortium name="The Broad Institute Genomics Platform"/>
            <consortium name="The Broad Institute Genome Sequencing Center for Infectious Disease"/>
            <person name="Wu L."/>
            <person name="Ma J."/>
        </authorList>
    </citation>
    <scope>NUCLEOTIDE SEQUENCE [LARGE SCALE GENOMIC DNA]</scope>
    <source>
        <strain evidence="3">KCTC 12861</strain>
    </source>
</reference>
<keyword evidence="1" id="KW-0472">Membrane</keyword>
<keyword evidence="1" id="KW-1133">Transmembrane helix</keyword>
<protein>
    <recommendedName>
        <fullName evidence="4">DUF4350 domain-containing protein</fullName>
    </recommendedName>
</protein>
<keyword evidence="3" id="KW-1185">Reference proteome</keyword>
<keyword evidence="1" id="KW-0812">Transmembrane</keyword>
<sequence>MSLSELGMNQNRPRLETLAIVVFGGLLLFVLFYAFSQRQQVLRASPSGFDGLQTWLTSEGVSTQSFLGGWQVDQNSIGLLVVPLYDTVLDSDRSHPRTKTELLFQQDEYDLELAVIQEKIRRVPTLVILPKWRSGMRLAGVAHPVLLNERSAVEELLRNVTGQSAAKIVNADVPFSDFSYTAGSGQGFSAKLYAAQMFTGPGCTPIIGSNEAMVLAECSVSRGKSKAKGKRLLVLSDPDLLNNHGLRMADNSAIIRDYLREHTTERNVMIDYSRGMWLTDPKHGVHRERSWADLKRFFDPPFLTLWLGGFLTLVLFVWRSWLRYGPVRHLPVAGTSSKALALQAQARLMRLCDQDGALIRDYALARLVTTAAALFGPAFSRHYAEPTTFLGYVTRRHPECAAALESVLTAIQSLPPRISPVEAIRHVDELEALLEQIIHDT</sequence>
<dbReference type="EMBL" id="BMXE01000008">
    <property type="protein sequence ID" value="GHB44349.1"/>
    <property type="molecule type" value="Genomic_DNA"/>
</dbReference>
<dbReference type="RefSeq" id="WP_189438303.1">
    <property type="nucleotide sequence ID" value="NZ_BMXE01000008.1"/>
</dbReference>
<proteinExistence type="predicted"/>
<organism evidence="2 3">
    <name type="scientific">Pseudovibrio japonicus</name>
    <dbReference type="NCBI Taxonomy" id="366534"/>
    <lineage>
        <taxon>Bacteria</taxon>
        <taxon>Pseudomonadati</taxon>
        <taxon>Pseudomonadota</taxon>
        <taxon>Alphaproteobacteria</taxon>
        <taxon>Hyphomicrobiales</taxon>
        <taxon>Stappiaceae</taxon>
        <taxon>Pseudovibrio</taxon>
    </lineage>
</organism>
<dbReference type="Proteomes" id="UP000637980">
    <property type="component" value="Unassembled WGS sequence"/>
</dbReference>
<feature type="transmembrane region" description="Helical" evidence="1">
    <location>
        <begin position="15"/>
        <end position="35"/>
    </location>
</feature>
<evidence type="ECO:0000256" key="1">
    <source>
        <dbReference type="SAM" id="Phobius"/>
    </source>
</evidence>
<gene>
    <name evidence="2" type="ORF">GCM10007094_37060</name>
</gene>
<name>A0ABQ3EQ07_9HYPH</name>
<feature type="transmembrane region" description="Helical" evidence="1">
    <location>
        <begin position="302"/>
        <end position="321"/>
    </location>
</feature>
<comment type="caution">
    <text evidence="2">The sequence shown here is derived from an EMBL/GenBank/DDBJ whole genome shotgun (WGS) entry which is preliminary data.</text>
</comment>
<accession>A0ABQ3EQ07</accession>
<evidence type="ECO:0000313" key="2">
    <source>
        <dbReference type="EMBL" id="GHB44349.1"/>
    </source>
</evidence>
<evidence type="ECO:0000313" key="3">
    <source>
        <dbReference type="Proteomes" id="UP000637980"/>
    </source>
</evidence>
<evidence type="ECO:0008006" key="4">
    <source>
        <dbReference type="Google" id="ProtNLM"/>
    </source>
</evidence>